<dbReference type="AlphaFoldDB" id="A0A2R6QF19"/>
<protein>
    <submittedName>
        <fullName evidence="1">Uncharacterized protein</fullName>
    </submittedName>
</protein>
<evidence type="ECO:0000313" key="2">
    <source>
        <dbReference type="Proteomes" id="UP000186601"/>
    </source>
</evidence>
<dbReference type="Proteomes" id="UP000186601">
    <property type="component" value="Unassembled WGS sequence"/>
</dbReference>
<organism evidence="1 2">
    <name type="scientific">Hermanssonia centrifuga</name>
    <dbReference type="NCBI Taxonomy" id="98765"/>
    <lineage>
        <taxon>Eukaryota</taxon>
        <taxon>Fungi</taxon>
        <taxon>Dikarya</taxon>
        <taxon>Basidiomycota</taxon>
        <taxon>Agaricomycotina</taxon>
        <taxon>Agaricomycetes</taxon>
        <taxon>Polyporales</taxon>
        <taxon>Meruliaceae</taxon>
        <taxon>Hermanssonia</taxon>
    </lineage>
</organism>
<dbReference type="EMBL" id="MLYV02000356">
    <property type="protein sequence ID" value="PSS06850.1"/>
    <property type="molecule type" value="Genomic_DNA"/>
</dbReference>
<gene>
    <name evidence="1" type="ORF">PHLCEN_2v3536</name>
</gene>
<accession>A0A2R6QF19</accession>
<reference evidence="1 2" key="1">
    <citation type="submission" date="2018-02" db="EMBL/GenBank/DDBJ databases">
        <title>Genome sequence of the basidiomycete white-rot fungus Phlebia centrifuga.</title>
        <authorList>
            <person name="Granchi Z."/>
            <person name="Peng M."/>
            <person name="de Vries R.P."/>
            <person name="Hilden K."/>
            <person name="Makela M.R."/>
            <person name="Grigoriev I."/>
            <person name="Riley R."/>
        </authorList>
    </citation>
    <scope>NUCLEOTIDE SEQUENCE [LARGE SCALE GENOMIC DNA]</scope>
    <source>
        <strain evidence="1 2">FBCC195</strain>
    </source>
</reference>
<evidence type="ECO:0000313" key="1">
    <source>
        <dbReference type="EMBL" id="PSS06850.1"/>
    </source>
</evidence>
<proteinExistence type="predicted"/>
<dbReference type="OrthoDB" id="2802412at2759"/>
<keyword evidence="2" id="KW-1185">Reference proteome</keyword>
<sequence length="101" mass="11606">MSTYTHVPFSSLHNRPGLISLAEARKNPTIVYRSLEYLHGGEPKVVRPKVTVVEPLPRLQSGLRLIPLSVAASRKDIKYRREGFEMMESRRHLLAVRLDRD</sequence>
<name>A0A2R6QF19_9APHY</name>
<comment type="caution">
    <text evidence="1">The sequence shown here is derived from an EMBL/GenBank/DDBJ whole genome shotgun (WGS) entry which is preliminary data.</text>
</comment>